<dbReference type="OrthoDB" id="9814002at2"/>
<dbReference type="Gene3D" id="3.30.1150.10">
    <property type="match status" value="1"/>
</dbReference>
<dbReference type="KEGG" id="blq:L21SP5_01158"/>
<evidence type="ECO:0000256" key="9">
    <source>
        <dbReference type="ARBA" id="ARBA00023136"/>
    </source>
</evidence>
<evidence type="ECO:0000256" key="4">
    <source>
        <dbReference type="ARBA" id="ARBA00022475"/>
    </source>
</evidence>
<feature type="domain" description="TonB C-terminal" evidence="11">
    <location>
        <begin position="319"/>
        <end position="422"/>
    </location>
</feature>
<dbReference type="GO" id="GO:0098797">
    <property type="term" value="C:plasma membrane protein complex"/>
    <property type="evidence" value="ECO:0007669"/>
    <property type="project" value="TreeGrafter"/>
</dbReference>
<dbReference type="GO" id="GO:0015031">
    <property type="term" value="P:protein transport"/>
    <property type="evidence" value="ECO:0007669"/>
    <property type="project" value="UniProtKB-KW"/>
</dbReference>
<dbReference type="Pfam" id="PF03544">
    <property type="entry name" value="TonB_C"/>
    <property type="match status" value="1"/>
</dbReference>
<dbReference type="AlphaFoldDB" id="A0A0S2HXM9"/>
<evidence type="ECO:0000256" key="5">
    <source>
        <dbReference type="ARBA" id="ARBA00022519"/>
    </source>
</evidence>
<keyword evidence="5" id="KW-0997">Cell inner membrane</keyword>
<dbReference type="STRING" id="1307839.L21SP5_01158"/>
<dbReference type="GO" id="GO:0055085">
    <property type="term" value="P:transmembrane transport"/>
    <property type="evidence" value="ECO:0007669"/>
    <property type="project" value="InterPro"/>
</dbReference>
<reference evidence="12 13" key="1">
    <citation type="submission" date="2015-11" db="EMBL/GenBank/DDBJ databases">
        <title>Description and complete genome sequence of a novel strain predominating in hypersaline microbial mats and representing a new family of the Bacteriodetes phylum.</title>
        <authorList>
            <person name="Spring S."/>
            <person name="Bunk B."/>
            <person name="Sproer C."/>
            <person name="Klenk H.-P."/>
        </authorList>
    </citation>
    <scope>NUCLEOTIDE SEQUENCE [LARGE SCALE GENOMIC DNA]</scope>
    <source>
        <strain evidence="12 13">L21-Spi-D4</strain>
    </source>
</reference>
<dbReference type="CDD" id="cd07341">
    <property type="entry name" value="M56_BlaR1_MecR1_like"/>
    <property type="match status" value="1"/>
</dbReference>
<dbReference type="SUPFAM" id="SSF74653">
    <property type="entry name" value="TolA/TonB C-terminal domain"/>
    <property type="match status" value="1"/>
</dbReference>
<protein>
    <recommendedName>
        <fullName evidence="11">TonB C-terminal domain-containing protein</fullName>
    </recommendedName>
</protein>
<evidence type="ECO:0000256" key="6">
    <source>
        <dbReference type="ARBA" id="ARBA00022692"/>
    </source>
</evidence>
<evidence type="ECO:0000313" key="12">
    <source>
        <dbReference type="EMBL" id="ALO14817.1"/>
    </source>
</evidence>
<dbReference type="Proteomes" id="UP000064893">
    <property type="component" value="Chromosome"/>
</dbReference>
<accession>A0A0S2HXM9</accession>
<evidence type="ECO:0000256" key="10">
    <source>
        <dbReference type="SAM" id="Phobius"/>
    </source>
</evidence>
<name>A0A0S2HXM9_9BACT</name>
<dbReference type="PROSITE" id="PS52015">
    <property type="entry name" value="TONB_CTD"/>
    <property type="match status" value="1"/>
</dbReference>
<evidence type="ECO:0000256" key="3">
    <source>
        <dbReference type="ARBA" id="ARBA00022448"/>
    </source>
</evidence>
<evidence type="ECO:0000313" key="13">
    <source>
        <dbReference type="Proteomes" id="UP000064893"/>
    </source>
</evidence>
<dbReference type="PANTHER" id="PTHR33446">
    <property type="entry name" value="PROTEIN TONB-RELATED"/>
    <property type="match status" value="1"/>
</dbReference>
<organism evidence="12 13">
    <name type="scientific">Salinivirga cyanobacteriivorans</name>
    <dbReference type="NCBI Taxonomy" id="1307839"/>
    <lineage>
        <taxon>Bacteria</taxon>
        <taxon>Pseudomonadati</taxon>
        <taxon>Bacteroidota</taxon>
        <taxon>Bacteroidia</taxon>
        <taxon>Bacteroidales</taxon>
        <taxon>Salinivirgaceae</taxon>
        <taxon>Salinivirga</taxon>
    </lineage>
</organism>
<keyword evidence="8 10" id="KW-1133">Transmembrane helix</keyword>
<dbReference type="InterPro" id="IPR037682">
    <property type="entry name" value="TonB_C"/>
</dbReference>
<evidence type="ECO:0000256" key="1">
    <source>
        <dbReference type="ARBA" id="ARBA00004383"/>
    </source>
</evidence>
<evidence type="ECO:0000256" key="2">
    <source>
        <dbReference type="ARBA" id="ARBA00006555"/>
    </source>
</evidence>
<feature type="transmembrane region" description="Helical" evidence="10">
    <location>
        <begin position="266"/>
        <end position="284"/>
    </location>
</feature>
<dbReference type="InterPro" id="IPR051045">
    <property type="entry name" value="TonB-dependent_transducer"/>
</dbReference>
<gene>
    <name evidence="12" type="ORF">L21SP5_01158</name>
</gene>
<evidence type="ECO:0000256" key="8">
    <source>
        <dbReference type="ARBA" id="ARBA00022989"/>
    </source>
</evidence>
<dbReference type="GO" id="GO:0031992">
    <property type="term" value="F:energy transducer activity"/>
    <property type="evidence" value="ECO:0007669"/>
    <property type="project" value="TreeGrafter"/>
</dbReference>
<keyword evidence="9 10" id="KW-0472">Membrane</keyword>
<keyword evidence="3" id="KW-0813">Transport</keyword>
<evidence type="ECO:0000256" key="7">
    <source>
        <dbReference type="ARBA" id="ARBA00022927"/>
    </source>
</evidence>
<sequence>MTQNWIIYLFESAVILMFFWSVYWLFLRSETFFKLNRLYLQLTLVLSLIIPVLDWFIDIKTADVTNVYLLNTIVITAQKAEVGALGVVERFQWIPVILLTGSIITLGIFGWGIFKIIALVKNSQTLRQHKYLFVLNHKFVRPFSFLNYIFLTPEIYHGLDNSHIIKHEQEHVKQKHSLDLLFSGIVGAIQWFNPFVWLYKESFREIHEYLADEAVLKQGEDPARYKKSLFDEATGVAPGVYSFFNLSFTKRRFKMMSRIKSPRSNALKLLVILPVVTLMVFVFACSEDQEKEVIIKQSKDEVKSDSVYMHVDQQPQYAGGMSALFQDVQNEIQFPDIVKQAGAQGKVFVSFVVGKDGDVRNVEVAKITDLEGNSAQFEKDVEEALIETSVNAVQKLNKWTPGKNEGKTVSVKFNIPIAFKLN</sequence>
<comment type="similarity">
    <text evidence="2">Belongs to the TonB family.</text>
</comment>
<dbReference type="EMBL" id="CP013118">
    <property type="protein sequence ID" value="ALO14817.1"/>
    <property type="molecule type" value="Genomic_DNA"/>
</dbReference>
<keyword evidence="7" id="KW-0653">Protein transport</keyword>
<feature type="transmembrane region" description="Helical" evidence="10">
    <location>
        <begin position="93"/>
        <end position="120"/>
    </location>
</feature>
<dbReference type="RefSeq" id="WP_057952332.1">
    <property type="nucleotide sequence ID" value="NZ_CP013118.1"/>
</dbReference>
<dbReference type="NCBIfam" id="TIGR01352">
    <property type="entry name" value="tonB_Cterm"/>
    <property type="match status" value="1"/>
</dbReference>
<dbReference type="InterPro" id="IPR008756">
    <property type="entry name" value="Peptidase_M56"/>
</dbReference>
<dbReference type="InterPro" id="IPR006260">
    <property type="entry name" value="TonB/TolA_C"/>
</dbReference>
<dbReference type="PANTHER" id="PTHR33446:SF2">
    <property type="entry name" value="PROTEIN TONB"/>
    <property type="match status" value="1"/>
</dbReference>
<feature type="transmembrane region" description="Helical" evidence="10">
    <location>
        <begin position="38"/>
        <end position="57"/>
    </location>
</feature>
<keyword evidence="6 10" id="KW-0812">Transmembrane</keyword>
<keyword evidence="4" id="KW-1003">Cell membrane</keyword>
<dbReference type="Pfam" id="PF05569">
    <property type="entry name" value="Peptidase_M56"/>
    <property type="match status" value="1"/>
</dbReference>
<comment type="subcellular location">
    <subcellularLocation>
        <location evidence="1">Cell inner membrane</location>
        <topology evidence="1">Single-pass membrane protein</topology>
        <orientation evidence="1">Periplasmic side</orientation>
    </subcellularLocation>
</comment>
<evidence type="ECO:0000259" key="11">
    <source>
        <dbReference type="PROSITE" id="PS52015"/>
    </source>
</evidence>
<keyword evidence="13" id="KW-1185">Reference proteome</keyword>
<dbReference type="PATRIC" id="fig|1307839.3.peg.1247"/>
<feature type="transmembrane region" description="Helical" evidence="10">
    <location>
        <begin position="6"/>
        <end position="26"/>
    </location>
</feature>
<proteinExistence type="inferred from homology"/>